<gene>
    <name evidence="1" type="ORF">ONE63_011242</name>
</gene>
<evidence type="ECO:0000313" key="2">
    <source>
        <dbReference type="Proteomes" id="UP001075354"/>
    </source>
</evidence>
<comment type="caution">
    <text evidence="1">The sequence shown here is derived from an EMBL/GenBank/DDBJ whole genome shotgun (WGS) entry which is preliminary data.</text>
</comment>
<name>A0AAV7X3E3_9NEOP</name>
<dbReference type="Proteomes" id="UP001075354">
    <property type="component" value="Unassembled WGS sequence"/>
</dbReference>
<dbReference type="AlphaFoldDB" id="A0AAV7X3E3"/>
<keyword evidence="2" id="KW-1185">Reference proteome</keyword>
<reference evidence="1" key="1">
    <citation type="submission" date="2022-12" db="EMBL/GenBank/DDBJ databases">
        <title>Chromosome-level genome assembly of the bean flower thrips Megalurothrips usitatus.</title>
        <authorList>
            <person name="Ma L."/>
            <person name="Liu Q."/>
            <person name="Li H."/>
            <person name="Cai W."/>
        </authorList>
    </citation>
    <scope>NUCLEOTIDE SEQUENCE</scope>
    <source>
        <strain evidence="1">Cailab_2022a</strain>
    </source>
</reference>
<dbReference type="EMBL" id="JAPTSV010000752">
    <property type="protein sequence ID" value="KAJ1519152.1"/>
    <property type="molecule type" value="Genomic_DNA"/>
</dbReference>
<sequence length="241" mass="27367">MDFAKLKRDRIGWTYEEGYFNTQIDMWISTPDDEFVRAAVKVMSTADADFMPFVRHVPNSSGHLLQVHDSFIELGEKEWIPSLCSTFELPAPSEYTMFVTMGRPSSSISRTVIVDLVPDFVSDEEVMSSLVDQCGAKIDSFATEDLPASVWNFAADGMFKPRAHRNIIVMLESDLDALGSVFSRGLTVCGLTFRVRPHLSTMDKLVDREDTPRARSLDTHHAWSIYMEYRRCPASRHERTG</sequence>
<accession>A0AAV7X3E3</accession>
<evidence type="ECO:0000313" key="1">
    <source>
        <dbReference type="EMBL" id="KAJ1519152.1"/>
    </source>
</evidence>
<protein>
    <submittedName>
        <fullName evidence="1">Uncharacterized protein</fullName>
    </submittedName>
</protein>
<proteinExistence type="predicted"/>
<organism evidence="1 2">
    <name type="scientific">Megalurothrips usitatus</name>
    <name type="common">bean blossom thrips</name>
    <dbReference type="NCBI Taxonomy" id="439358"/>
    <lineage>
        <taxon>Eukaryota</taxon>
        <taxon>Metazoa</taxon>
        <taxon>Ecdysozoa</taxon>
        <taxon>Arthropoda</taxon>
        <taxon>Hexapoda</taxon>
        <taxon>Insecta</taxon>
        <taxon>Pterygota</taxon>
        <taxon>Neoptera</taxon>
        <taxon>Paraneoptera</taxon>
        <taxon>Thysanoptera</taxon>
        <taxon>Terebrantia</taxon>
        <taxon>Thripoidea</taxon>
        <taxon>Thripidae</taxon>
        <taxon>Megalurothrips</taxon>
    </lineage>
</organism>